<gene>
    <name evidence="1" type="ORF">DEJ51_26005</name>
</gene>
<dbReference type="AlphaFoldDB" id="A0A5P2DRP8"/>
<keyword evidence="1" id="KW-0808">Transferase</keyword>
<accession>A0A5P2DRP8</accession>
<proteinExistence type="predicted"/>
<dbReference type="OrthoDB" id="9781848at2"/>
<organism evidence="1 2">
    <name type="scientific">Streptomyces venezuelae</name>
    <dbReference type="NCBI Taxonomy" id="54571"/>
    <lineage>
        <taxon>Bacteria</taxon>
        <taxon>Bacillati</taxon>
        <taxon>Actinomycetota</taxon>
        <taxon>Actinomycetes</taxon>
        <taxon>Kitasatosporales</taxon>
        <taxon>Streptomycetaceae</taxon>
        <taxon>Streptomyces</taxon>
    </lineage>
</organism>
<reference evidence="1 2" key="1">
    <citation type="submission" date="2018-05" db="EMBL/GenBank/DDBJ databases">
        <title>Streptomyces venezuelae.</title>
        <authorList>
            <person name="Kim W."/>
            <person name="Lee N."/>
            <person name="Cho B.-K."/>
        </authorList>
    </citation>
    <scope>NUCLEOTIDE SEQUENCE [LARGE SCALE GENOMIC DNA]</scope>
    <source>
        <strain evidence="1 2">ATCC 21018</strain>
    </source>
</reference>
<evidence type="ECO:0000313" key="1">
    <source>
        <dbReference type="EMBL" id="QES57210.1"/>
    </source>
</evidence>
<dbReference type="Proteomes" id="UP000324101">
    <property type="component" value="Chromosome"/>
</dbReference>
<dbReference type="InterPro" id="IPR027417">
    <property type="entry name" value="P-loop_NTPase"/>
</dbReference>
<evidence type="ECO:0000313" key="2">
    <source>
        <dbReference type="Proteomes" id="UP000324101"/>
    </source>
</evidence>
<dbReference type="RefSeq" id="WP_150260025.1">
    <property type="nucleotide sequence ID" value="NZ_CP029189.1"/>
</dbReference>
<dbReference type="EMBL" id="CP029189">
    <property type="protein sequence ID" value="QES57210.1"/>
    <property type="molecule type" value="Genomic_DNA"/>
</dbReference>
<keyword evidence="1" id="KW-0418">Kinase</keyword>
<dbReference type="Gene3D" id="3.40.50.300">
    <property type="entry name" value="P-loop containing nucleotide triphosphate hydrolases"/>
    <property type="match status" value="1"/>
</dbReference>
<sequence length="169" mass="18608">MTSAARLPRLIVLRGNSGSGKTAVATELRHRLGRRLAVVGQDNVRRVILKERDTPGAANIGLIDTITRYSLIHGFHTLVEGILSATRYGEMLQQLHRDHGGHFFYLDVPFEETLARHATRPQAADFGADEMADWYRAQDLLPGVPEHVIGLKSSLSETADLIMSIAEVG</sequence>
<dbReference type="GO" id="GO:0016301">
    <property type="term" value="F:kinase activity"/>
    <property type="evidence" value="ECO:0007669"/>
    <property type="project" value="UniProtKB-KW"/>
</dbReference>
<dbReference type="SUPFAM" id="SSF52540">
    <property type="entry name" value="P-loop containing nucleoside triphosphate hydrolases"/>
    <property type="match status" value="1"/>
</dbReference>
<name>A0A5P2DRP8_STRVZ</name>
<protein>
    <submittedName>
        <fullName evidence="1">Kinase</fullName>
    </submittedName>
</protein>